<evidence type="ECO:0000259" key="2">
    <source>
        <dbReference type="Pfam" id="PF01326"/>
    </source>
</evidence>
<dbReference type="InterPro" id="IPR002192">
    <property type="entry name" value="PPDK_AMP/ATP-bd"/>
</dbReference>
<feature type="domain" description="Pyruvate phosphate dikinase AMP/ATP-binding" evidence="2">
    <location>
        <begin position="27"/>
        <end position="90"/>
    </location>
</feature>
<dbReference type="EMBL" id="JAPFFF010000057">
    <property type="protein sequence ID" value="KAK8837881.1"/>
    <property type="molecule type" value="Genomic_DNA"/>
</dbReference>
<dbReference type="EMBL" id="JAPFFF010000213">
    <property type="protein sequence ID" value="KAK8835195.1"/>
    <property type="molecule type" value="Genomic_DNA"/>
</dbReference>
<name>A0ABR2GMP7_9EUKA</name>
<dbReference type="SUPFAM" id="SSF56059">
    <property type="entry name" value="Glutathione synthetase ATP-binding domain-like"/>
    <property type="match status" value="1"/>
</dbReference>
<proteinExistence type="inferred from homology"/>
<comment type="similarity">
    <text evidence="1">Belongs to the PEP-utilizing enzyme family.</text>
</comment>
<dbReference type="InterPro" id="IPR013815">
    <property type="entry name" value="ATP_grasp_subdomain_1"/>
</dbReference>
<evidence type="ECO:0000313" key="3">
    <source>
        <dbReference type="EMBL" id="KAK8835195.1"/>
    </source>
</evidence>
<comment type="caution">
    <text evidence="3">The sequence shown here is derived from an EMBL/GenBank/DDBJ whole genome shotgun (WGS) entry which is preliminary data.</text>
</comment>
<dbReference type="InterPro" id="IPR010121">
    <property type="entry name" value="Pyruvate_phosphate_dikinase"/>
</dbReference>
<protein>
    <recommendedName>
        <fullName evidence="2">Pyruvate phosphate dikinase AMP/ATP-binding domain-containing protein</fullName>
    </recommendedName>
</protein>
<dbReference type="Pfam" id="PF01326">
    <property type="entry name" value="PPDK_N"/>
    <property type="match status" value="1"/>
</dbReference>
<dbReference type="Proteomes" id="UP001470230">
    <property type="component" value="Unassembled WGS sequence"/>
</dbReference>
<sequence length="123" mass="13613">MSTRDVYLFTELSQARKDLGKDQVKQFLGLKGANLTELTSIEGVPVQKGFTISIRACNEFLSAASDPPVLNDTVWDVVVSSVSKLKEETERKISDGEKPLIFSYRPSPSSSIPQILQTFFKDG</sequence>
<keyword evidence="5" id="KW-1185">Reference proteome</keyword>
<gene>
    <name evidence="3" type="ORF">M9Y10_017286</name>
    <name evidence="4" type="ORF">M9Y10_035822</name>
</gene>
<evidence type="ECO:0000313" key="5">
    <source>
        <dbReference type="Proteomes" id="UP001470230"/>
    </source>
</evidence>
<organism evidence="3 5">
    <name type="scientific">Tritrichomonas musculus</name>
    <dbReference type="NCBI Taxonomy" id="1915356"/>
    <lineage>
        <taxon>Eukaryota</taxon>
        <taxon>Metamonada</taxon>
        <taxon>Parabasalia</taxon>
        <taxon>Tritrichomonadida</taxon>
        <taxon>Tritrichomonadidae</taxon>
        <taxon>Tritrichomonas</taxon>
    </lineage>
</organism>
<evidence type="ECO:0000256" key="1">
    <source>
        <dbReference type="ARBA" id="ARBA00007837"/>
    </source>
</evidence>
<dbReference type="Gene3D" id="3.30.1490.20">
    <property type="entry name" value="ATP-grasp fold, A domain"/>
    <property type="match status" value="1"/>
</dbReference>
<accession>A0ABR2GMP7</accession>
<dbReference type="PANTHER" id="PTHR22931:SF9">
    <property type="entry name" value="PYRUVATE, PHOSPHATE DIKINASE 1, CHLOROPLASTIC"/>
    <property type="match status" value="1"/>
</dbReference>
<dbReference type="PANTHER" id="PTHR22931">
    <property type="entry name" value="PHOSPHOENOLPYRUVATE DIKINASE-RELATED"/>
    <property type="match status" value="1"/>
</dbReference>
<evidence type="ECO:0000313" key="4">
    <source>
        <dbReference type="EMBL" id="KAK8837881.1"/>
    </source>
</evidence>
<reference evidence="3 5" key="1">
    <citation type="submission" date="2024-04" db="EMBL/GenBank/DDBJ databases">
        <title>Tritrichomonas musculus Genome.</title>
        <authorList>
            <person name="Alves-Ferreira E."/>
            <person name="Grigg M."/>
            <person name="Lorenzi H."/>
            <person name="Galac M."/>
        </authorList>
    </citation>
    <scope>NUCLEOTIDE SEQUENCE [LARGE SCALE GENOMIC DNA]</scope>
    <source>
        <strain evidence="3 5">EAF2021</strain>
    </source>
</reference>